<keyword evidence="1 3" id="KW-0732">Signal</keyword>
<feature type="region of interest" description="Disordered" evidence="2">
    <location>
        <begin position="146"/>
        <end position="217"/>
    </location>
</feature>
<dbReference type="InterPro" id="IPR052982">
    <property type="entry name" value="SRP1/TIP1-like"/>
</dbReference>
<protein>
    <recommendedName>
        <fullName evidence="4">Yeast cell wall synthesis Kre9/Knh1-like N-terminal domain-containing protein</fullName>
    </recommendedName>
</protein>
<evidence type="ECO:0000313" key="6">
    <source>
        <dbReference type="Proteomes" id="UP001365542"/>
    </source>
</evidence>
<evidence type="ECO:0000256" key="3">
    <source>
        <dbReference type="SAM" id="SignalP"/>
    </source>
</evidence>
<comment type="caution">
    <text evidence="5">The sequence shown here is derived from an EMBL/GenBank/DDBJ whole genome shotgun (WGS) entry which is preliminary data.</text>
</comment>
<evidence type="ECO:0000256" key="1">
    <source>
        <dbReference type="ARBA" id="ARBA00022729"/>
    </source>
</evidence>
<accession>A0AAV9XGE4</accession>
<dbReference type="PANTHER" id="PTHR40633:SF1">
    <property type="entry name" value="GPI ANCHORED SERINE-THREONINE RICH PROTEIN (AFU_ORTHOLOGUE AFUA_1G03630)"/>
    <property type="match status" value="1"/>
</dbReference>
<feature type="domain" description="Yeast cell wall synthesis Kre9/Knh1-like N-terminal" evidence="4">
    <location>
        <begin position="49"/>
        <end position="135"/>
    </location>
</feature>
<organism evidence="5 6">
    <name type="scientific">Orbilia ellipsospora</name>
    <dbReference type="NCBI Taxonomy" id="2528407"/>
    <lineage>
        <taxon>Eukaryota</taxon>
        <taxon>Fungi</taxon>
        <taxon>Dikarya</taxon>
        <taxon>Ascomycota</taxon>
        <taxon>Pezizomycotina</taxon>
        <taxon>Orbiliomycetes</taxon>
        <taxon>Orbiliales</taxon>
        <taxon>Orbiliaceae</taxon>
        <taxon>Orbilia</taxon>
    </lineage>
</organism>
<feature type="compositionally biased region" description="Low complexity" evidence="2">
    <location>
        <begin position="146"/>
        <end position="206"/>
    </location>
</feature>
<sequence length="236" mass="23542">MRFFSTVVSTIAALAAVTSAASTAQSSAGAVQTPTPTTGLTKANAITEPVAGAVISAGSTYDIKWTNVMGATVTLVLMDGPENSLMPVATIVAGIPNSGEYPWSVPTDIPASGTYAIRIQYDNNPSNWNYSDRFTFMSSFVSSSSSSASSSATSTSSAATSTSAATTSAPTTSTVSTSGNSTTTMETSSTKKPTSSSSSASSVPTSDGAPPSAGSTTISSPLAVIMAVLAAAIFIH</sequence>
<evidence type="ECO:0000259" key="4">
    <source>
        <dbReference type="Pfam" id="PF10342"/>
    </source>
</evidence>
<gene>
    <name evidence="5" type="ORF">TWF694_008401</name>
</gene>
<dbReference type="Pfam" id="PF10342">
    <property type="entry name" value="Kre9_KNH"/>
    <property type="match status" value="1"/>
</dbReference>
<dbReference type="PANTHER" id="PTHR40633">
    <property type="entry name" value="MATRIX PROTEIN, PUTATIVE (AFU_ORTHOLOGUE AFUA_8G05410)-RELATED"/>
    <property type="match status" value="1"/>
</dbReference>
<dbReference type="AlphaFoldDB" id="A0AAV9XGE4"/>
<dbReference type="EMBL" id="JAVHJO010000004">
    <property type="protein sequence ID" value="KAK6541021.1"/>
    <property type="molecule type" value="Genomic_DNA"/>
</dbReference>
<reference evidence="5 6" key="1">
    <citation type="submission" date="2019-10" db="EMBL/GenBank/DDBJ databases">
        <authorList>
            <person name="Palmer J.M."/>
        </authorList>
    </citation>
    <scope>NUCLEOTIDE SEQUENCE [LARGE SCALE GENOMIC DNA]</scope>
    <source>
        <strain evidence="5 6">TWF694</strain>
    </source>
</reference>
<dbReference type="Proteomes" id="UP001365542">
    <property type="component" value="Unassembled WGS sequence"/>
</dbReference>
<feature type="chain" id="PRO_5044024298" description="Yeast cell wall synthesis Kre9/Knh1-like N-terminal domain-containing protein" evidence="3">
    <location>
        <begin position="21"/>
        <end position="236"/>
    </location>
</feature>
<feature type="signal peptide" evidence="3">
    <location>
        <begin position="1"/>
        <end position="20"/>
    </location>
</feature>
<evidence type="ECO:0000256" key="2">
    <source>
        <dbReference type="SAM" id="MobiDB-lite"/>
    </source>
</evidence>
<proteinExistence type="predicted"/>
<name>A0AAV9XGE4_9PEZI</name>
<evidence type="ECO:0000313" key="5">
    <source>
        <dbReference type="EMBL" id="KAK6541021.1"/>
    </source>
</evidence>
<keyword evidence="6" id="KW-1185">Reference proteome</keyword>
<dbReference type="InterPro" id="IPR018466">
    <property type="entry name" value="Kre9/Knh1-like_N"/>
</dbReference>